<dbReference type="EMBL" id="DWWN01000020">
    <property type="protein sequence ID" value="HJC45014.1"/>
    <property type="molecule type" value="Genomic_DNA"/>
</dbReference>
<dbReference type="Proteomes" id="UP000823906">
    <property type="component" value="Unassembled WGS sequence"/>
</dbReference>
<reference evidence="2" key="2">
    <citation type="submission" date="2021-04" db="EMBL/GenBank/DDBJ databases">
        <authorList>
            <person name="Gilroy R."/>
        </authorList>
    </citation>
    <scope>NUCLEOTIDE SEQUENCE</scope>
    <source>
        <strain evidence="2">ChiSjej5B23-2810</strain>
    </source>
</reference>
<proteinExistence type="predicted"/>
<reference evidence="2" key="1">
    <citation type="journal article" date="2021" name="PeerJ">
        <title>Extensive microbial diversity within the chicken gut microbiome revealed by metagenomics and culture.</title>
        <authorList>
            <person name="Gilroy R."/>
            <person name="Ravi A."/>
            <person name="Getino M."/>
            <person name="Pursley I."/>
            <person name="Horton D.L."/>
            <person name="Alikhan N.F."/>
            <person name="Baker D."/>
            <person name="Gharbi K."/>
            <person name="Hall N."/>
            <person name="Watson M."/>
            <person name="Adriaenssens E.M."/>
            <person name="Foster-Nyarko E."/>
            <person name="Jarju S."/>
            <person name="Secka A."/>
            <person name="Antonio M."/>
            <person name="Oren A."/>
            <person name="Chaudhuri R.R."/>
            <person name="La Ragione R."/>
            <person name="Hildebrand F."/>
            <person name="Pallen M.J."/>
        </authorList>
    </citation>
    <scope>NUCLEOTIDE SEQUENCE</scope>
    <source>
        <strain evidence="2">ChiSjej5B23-2810</strain>
    </source>
</reference>
<protein>
    <submittedName>
        <fullName evidence="2">Uncharacterized protein</fullName>
    </submittedName>
</protein>
<evidence type="ECO:0000313" key="3">
    <source>
        <dbReference type="Proteomes" id="UP000823906"/>
    </source>
</evidence>
<gene>
    <name evidence="2" type="ORF">H9703_02565</name>
</gene>
<dbReference type="AlphaFoldDB" id="A0A9D2T473"/>
<evidence type="ECO:0000313" key="2">
    <source>
        <dbReference type="EMBL" id="HJC45014.1"/>
    </source>
</evidence>
<accession>A0A9D2T473</accession>
<sequence>MMHIEIAARQLSGCTDFIPRPARLHLGSQNAEGVDVLAFALPPEWAGKSVSLHLERADGTPQSPLLLDGQGQVAVDRRLTAARAGRWMLTAADGAGYTAYTQPGTFDTGEILPVTDGGEEPPSPTLYEQFVAQVLAHASSAASSAAKAAQSAGEAGSWAGQAADAVAAAQTKADAASASAGRAEAAALRAEAAAPEDGPVISVNSKGGRVQLDAWDVGALPLPAAPAAGSLLRVQTVDPETGKMTTEAVPESSLSSFVRRTDRPTGQQAGPVKLAEGYGLALTADGELRLAPAAQSQLAAMAEAWAPLTPALAPLAVKLALASAWTSAAWTEADRAGARGTLGAAASSALEALAARVEALELQGGAEITRHTFAADLASLANLTAAGVWNEAQARLEF</sequence>
<feature type="region of interest" description="Disordered" evidence="1">
    <location>
        <begin position="242"/>
        <end position="270"/>
    </location>
</feature>
<organism evidence="2 3">
    <name type="scientific">Candidatus Faecalibacterium faecigallinarum</name>
    <dbReference type="NCBI Taxonomy" id="2838577"/>
    <lineage>
        <taxon>Bacteria</taxon>
        <taxon>Bacillati</taxon>
        <taxon>Bacillota</taxon>
        <taxon>Clostridia</taxon>
        <taxon>Eubacteriales</taxon>
        <taxon>Oscillospiraceae</taxon>
        <taxon>Faecalibacterium</taxon>
    </lineage>
</organism>
<comment type="caution">
    <text evidence="2">The sequence shown here is derived from an EMBL/GenBank/DDBJ whole genome shotgun (WGS) entry which is preliminary data.</text>
</comment>
<feature type="compositionally biased region" description="Polar residues" evidence="1">
    <location>
        <begin position="252"/>
        <end position="268"/>
    </location>
</feature>
<name>A0A9D2T473_9FIRM</name>
<evidence type="ECO:0000256" key="1">
    <source>
        <dbReference type="SAM" id="MobiDB-lite"/>
    </source>
</evidence>